<dbReference type="EMBL" id="DXGH01000050">
    <property type="protein sequence ID" value="HIW81672.1"/>
    <property type="molecule type" value="Genomic_DNA"/>
</dbReference>
<proteinExistence type="inferred from homology"/>
<dbReference type="Pfam" id="PF05389">
    <property type="entry name" value="MecA"/>
    <property type="match status" value="1"/>
</dbReference>
<dbReference type="InterPro" id="IPR038471">
    <property type="entry name" value="MecA_C_sf"/>
</dbReference>
<evidence type="ECO:0000313" key="2">
    <source>
        <dbReference type="EMBL" id="HIW81672.1"/>
    </source>
</evidence>
<dbReference type="Proteomes" id="UP000824265">
    <property type="component" value="Unassembled WGS sequence"/>
</dbReference>
<reference evidence="2" key="1">
    <citation type="journal article" date="2021" name="PeerJ">
        <title>Extensive microbial diversity within the chicken gut microbiome revealed by metagenomics and culture.</title>
        <authorList>
            <person name="Gilroy R."/>
            <person name="Ravi A."/>
            <person name="Getino M."/>
            <person name="Pursley I."/>
            <person name="Horton D.L."/>
            <person name="Alikhan N.F."/>
            <person name="Baker D."/>
            <person name="Gharbi K."/>
            <person name="Hall N."/>
            <person name="Watson M."/>
            <person name="Adriaenssens E.M."/>
            <person name="Foster-Nyarko E."/>
            <person name="Jarju S."/>
            <person name="Secka A."/>
            <person name="Antonio M."/>
            <person name="Oren A."/>
            <person name="Chaudhuri R.R."/>
            <person name="La Ragione R."/>
            <person name="Hildebrand F."/>
            <person name="Pallen M.J."/>
        </authorList>
    </citation>
    <scope>NUCLEOTIDE SEQUENCE</scope>
    <source>
        <strain evidence="2">CHK195-6426</strain>
    </source>
</reference>
<dbReference type="PANTHER" id="PTHR39161">
    <property type="entry name" value="ADAPTER PROTEIN MECA"/>
    <property type="match status" value="1"/>
</dbReference>
<name>A0A9D1UBF9_9FIRM</name>
<dbReference type="PANTHER" id="PTHR39161:SF1">
    <property type="entry name" value="ADAPTER PROTEIN MECA 1"/>
    <property type="match status" value="1"/>
</dbReference>
<organism evidence="2 3">
    <name type="scientific">Candidatus Acetatifactor stercoripullorum</name>
    <dbReference type="NCBI Taxonomy" id="2838414"/>
    <lineage>
        <taxon>Bacteria</taxon>
        <taxon>Bacillati</taxon>
        <taxon>Bacillota</taxon>
        <taxon>Clostridia</taxon>
        <taxon>Lachnospirales</taxon>
        <taxon>Lachnospiraceae</taxon>
        <taxon>Acetatifactor</taxon>
    </lineage>
</organism>
<sequence length="241" mass="27235">MKIEKVNENQIRCTLTREDLASRELKISELAYGTEKAKTLFRDMMQQANFEFGFEAEDIPLMIEAIPLNAECIVLIITKVEDPEELDTRFSRFAPSVTEENNDDEYYESPSDEVLDLFRRLQTNRKANAEGQEGKAAASNQNEAAPTHIFLMESLQQVIRASQVISRHYTGESTLYKDDRTGRYLLALTQGKASKEVFDRACNIVSEYGALQRSLSGSRTFLAEHYDALVEKDAVGALGNM</sequence>
<protein>
    <submittedName>
        <fullName evidence="2">Adaptor protein MecA</fullName>
    </submittedName>
</protein>
<comment type="similarity">
    <text evidence="1">Belongs to the MecA family.</text>
</comment>
<gene>
    <name evidence="2" type="ORF">H9742_09195</name>
</gene>
<dbReference type="AlphaFoldDB" id="A0A9D1UBF9"/>
<dbReference type="Gene3D" id="3.30.70.1950">
    <property type="match status" value="1"/>
</dbReference>
<dbReference type="InterPro" id="IPR008681">
    <property type="entry name" value="Neg-reg_MecA"/>
</dbReference>
<evidence type="ECO:0000256" key="1">
    <source>
        <dbReference type="ARBA" id="ARBA00005397"/>
    </source>
</evidence>
<comment type="caution">
    <text evidence="2">The sequence shown here is derived from an EMBL/GenBank/DDBJ whole genome shotgun (WGS) entry which is preliminary data.</text>
</comment>
<accession>A0A9D1UBF9</accession>
<evidence type="ECO:0000313" key="3">
    <source>
        <dbReference type="Proteomes" id="UP000824265"/>
    </source>
</evidence>
<reference evidence="2" key="2">
    <citation type="submission" date="2021-04" db="EMBL/GenBank/DDBJ databases">
        <authorList>
            <person name="Gilroy R."/>
        </authorList>
    </citation>
    <scope>NUCLEOTIDE SEQUENCE</scope>
    <source>
        <strain evidence="2">CHK195-6426</strain>
    </source>
</reference>